<evidence type="ECO:0000313" key="1">
    <source>
        <dbReference type="EMBL" id="EMJ82863.1"/>
    </source>
</evidence>
<dbReference type="PATRIC" id="fig|1218567.3.peg.1437"/>
<reference evidence="1 2" key="1">
    <citation type="submission" date="2013-01" db="EMBL/GenBank/DDBJ databases">
        <authorList>
            <person name="Harkins D.M."/>
            <person name="Durkin A.S."/>
            <person name="Brinkac L.M."/>
            <person name="Haft D.H."/>
            <person name="Selengut J.D."/>
            <person name="Sanka R."/>
            <person name="DePew J."/>
            <person name="Purushe J."/>
            <person name="Galloway R.L."/>
            <person name="Vinetz J.M."/>
            <person name="Sutton G.G."/>
            <person name="Nierman W.C."/>
            <person name="Fouts D.E."/>
        </authorList>
    </citation>
    <scope>NUCLEOTIDE SEQUENCE [LARGE SCALE GENOMIC DNA]</scope>
    <source>
        <strain evidence="1 2">Sponselee CDC</strain>
    </source>
</reference>
<name>M6C2C5_LEPBO</name>
<comment type="caution">
    <text evidence="1">The sequence shown here is derived from an EMBL/GenBank/DDBJ whole genome shotgun (WGS) entry which is preliminary data.</text>
</comment>
<proteinExistence type="predicted"/>
<accession>M6C2C5</accession>
<dbReference type="Proteomes" id="UP000011873">
    <property type="component" value="Unassembled WGS sequence"/>
</dbReference>
<sequence length="55" mass="6016">MILFPCGSFEIPKNAAEKLIAQLEPGVVVSAVFVIYLVPENVFGNEVLFICGLFE</sequence>
<protein>
    <submittedName>
        <fullName evidence="1">Uncharacterized protein</fullName>
    </submittedName>
</protein>
<dbReference type="EMBL" id="ANMU01000057">
    <property type="protein sequence ID" value="EMJ82863.1"/>
    <property type="molecule type" value="Genomic_DNA"/>
</dbReference>
<organism evidence="1 2">
    <name type="scientific">Leptospira borgpetersenii serovar Hardjo-bovis str. Sponselee</name>
    <dbReference type="NCBI Taxonomy" id="1303729"/>
    <lineage>
        <taxon>Bacteria</taxon>
        <taxon>Pseudomonadati</taxon>
        <taxon>Spirochaetota</taxon>
        <taxon>Spirochaetia</taxon>
        <taxon>Leptospirales</taxon>
        <taxon>Leptospiraceae</taxon>
        <taxon>Leptospira</taxon>
    </lineage>
</organism>
<gene>
    <name evidence="1" type="ORF">LEP1GSC016_2830</name>
</gene>
<dbReference type="AlphaFoldDB" id="M6C2C5"/>
<evidence type="ECO:0000313" key="2">
    <source>
        <dbReference type="Proteomes" id="UP000011873"/>
    </source>
</evidence>